<feature type="transmembrane region" description="Helical" evidence="5">
    <location>
        <begin position="6"/>
        <end position="21"/>
    </location>
</feature>
<dbReference type="InterPro" id="IPR013130">
    <property type="entry name" value="Fe3_Rdtase_TM_dom"/>
</dbReference>
<keyword evidence="4 5" id="KW-0472">Membrane</keyword>
<dbReference type="Pfam" id="PF01794">
    <property type="entry name" value="Ferric_reduct"/>
    <property type="match status" value="1"/>
</dbReference>
<gene>
    <name evidence="7" type="ORF">D1639_06685</name>
</gene>
<evidence type="ECO:0000256" key="5">
    <source>
        <dbReference type="SAM" id="Phobius"/>
    </source>
</evidence>
<feature type="transmembrane region" description="Helical" evidence="5">
    <location>
        <begin position="28"/>
        <end position="47"/>
    </location>
</feature>
<dbReference type="AlphaFoldDB" id="A0A7C9JE50"/>
<feature type="transmembrane region" description="Helical" evidence="5">
    <location>
        <begin position="93"/>
        <end position="111"/>
    </location>
</feature>
<reference evidence="7" key="1">
    <citation type="submission" date="2018-08" db="EMBL/GenBank/DDBJ databases">
        <title>Murine metabolic-syndrome-specific gut microbial biobank.</title>
        <authorList>
            <person name="Liu C."/>
        </authorList>
    </citation>
    <scope>NUCLEOTIDE SEQUENCE [LARGE SCALE GENOMIC DNA]</scope>
    <source>
        <strain evidence="7">Z82</strain>
    </source>
</reference>
<protein>
    <recommendedName>
        <fullName evidence="6">Ferric oxidoreductase domain-containing protein</fullName>
    </recommendedName>
</protein>
<evidence type="ECO:0000256" key="4">
    <source>
        <dbReference type="ARBA" id="ARBA00023136"/>
    </source>
</evidence>
<evidence type="ECO:0000256" key="1">
    <source>
        <dbReference type="ARBA" id="ARBA00004141"/>
    </source>
</evidence>
<dbReference type="EMBL" id="QWKH01000042">
    <property type="protein sequence ID" value="NBI34719.1"/>
    <property type="molecule type" value="Genomic_DNA"/>
</dbReference>
<organism evidence="7">
    <name type="scientific">Muribaculaceae bacterium Z82</name>
    <dbReference type="NCBI Taxonomy" id="2304548"/>
    <lineage>
        <taxon>Bacteria</taxon>
        <taxon>Pseudomonadati</taxon>
        <taxon>Bacteroidota</taxon>
        <taxon>Bacteroidia</taxon>
        <taxon>Bacteroidales</taxon>
        <taxon>Muribaculaceae</taxon>
    </lineage>
</organism>
<sequence>MDFLAVLAVVVAACFVLRNLIQRYPAAFYVLAITVDVVFLAGLSGLLPRELWTALLLPVQKCYLALALFVVVMFIGVLPRAGRVSSWLRPVRAQLSILACLLAAGHMAAYLTSYVPRLAKGLANGSLNDNVVASLFVALVLLALVVVLGATSLSFVKQRMRTATWKRIQQLSYLFFALVYAHLAMMLGPAASNGRESALGSVAVYSAIFAVYVVLRVVRAVLDRRAARRELSTRTVDVDDEDTEPQMLVSA</sequence>
<name>A0A7C9JE50_9BACT</name>
<feature type="transmembrane region" description="Helical" evidence="5">
    <location>
        <begin position="131"/>
        <end position="150"/>
    </location>
</feature>
<comment type="subcellular location">
    <subcellularLocation>
        <location evidence="1">Membrane</location>
        <topology evidence="1">Multi-pass membrane protein</topology>
    </subcellularLocation>
</comment>
<feature type="transmembrane region" description="Helical" evidence="5">
    <location>
        <begin position="202"/>
        <end position="222"/>
    </location>
</feature>
<evidence type="ECO:0000259" key="6">
    <source>
        <dbReference type="Pfam" id="PF01794"/>
    </source>
</evidence>
<comment type="caution">
    <text evidence="7">The sequence shown here is derived from an EMBL/GenBank/DDBJ whole genome shotgun (WGS) entry which is preliminary data.</text>
</comment>
<feature type="domain" description="Ferric oxidoreductase" evidence="6">
    <location>
        <begin position="63"/>
        <end position="179"/>
    </location>
</feature>
<keyword evidence="2 5" id="KW-0812">Transmembrane</keyword>
<feature type="transmembrane region" description="Helical" evidence="5">
    <location>
        <begin position="63"/>
        <end position="81"/>
    </location>
</feature>
<evidence type="ECO:0000313" key="7">
    <source>
        <dbReference type="EMBL" id="NBI34719.1"/>
    </source>
</evidence>
<proteinExistence type="predicted"/>
<evidence type="ECO:0000256" key="3">
    <source>
        <dbReference type="ARBA" id="ARBA00022989"/>
    </source>
</evidence>
<keyword evidence="3 5" id="KW-1133">Transmembrane helix</keyword>
<dbReference type="GO" id="GO:0016020">
    <property type="term" value="C:membrane"/>
    <property type="evidence" value="ECO:0007669"/>
    <property type="project" value="UniProtKB-SubCell"/>
</dbReference>
<evidence type="ECO:0000256" key="2">
    <source>
        <dbReference type="ARBA" id="ARBA00022692"/>
    </source>
</evidence>
<feature type="transmembrane region" description="Helical" evidence="5">
    <location>
        <begin position="171"/>
        <end position="190"/>
    </location>
</feature>
<accession>A0A7C9JE50</accession>